<gene>
    <name evidence="8" type="ORF">M430DRAFT_130461</name>
</gene>
<comment type="similarity">
    <text evidence="2">Belongs to the bacterial ribosomal protein bL32 family.</text>
</comment>
<dbReference type="GO" id="GO:0003735">
    <property type="term" value="F:structural constituent of ribosome"/>
    <property type="evidence" value="ECO:0007669"/>
    <property type="project" value="InterPro"/>
</dbReference>
<evidence type="ECO:0000256" key="4">
    <source>
        <dbReference type="ARBA" id="ARBA00022980"/>
    </source>
</evidence>
<dbReference type="GeneID" id="36570221"/>
<dbReference type="GO" id="GO:0005762">
    <property type="term" value="C:mitochondrial large ribosomal subunit"/>
    <property type="evidence" value="ECO:0007669"/>
    <property type="project" value="TreeGrafter"/>
</dbReference>
<evidence type="ECO:0000256" key="3">
    <source>
        <dbReference type="ARBA" id="ARBA00022946"/>
    </source>
</evidence>
<evidence type="ECO:0000313" key="8">
    <source>
        <dbReference type="EMBL" id="PSS27193.1"/>
    </source>
</evidence>
<keyword evidence="6" id="KW-0687">Ribonucleoprotein</keyword>
<keyword evidence="5" id="KW-0496">Mitochondrion</keyword>
<protein>
    <recommendedName>
        <fullName evidence="7">Large ribosomal subunit protein bL32m</fullName>
    </recommendedName>
</protein>
<dbReference type="PANTHER" id="PTHR21026:SF2">
    <property type="entry name" value="LARGE RIBOSOMAL SUBUNIT PROTEIN BL32M"/>
    <property type="match status" value="1"/>
</dbReference>
<keyword evidence="4" id="KW-0689">Ribosomal protein</keyword>
<dbReference type="AlphaFoldDB" id="A0A2T3BCY2"/>
<evidence type="ECO:0000256" key="7">
    <source>
        <dbReference type="ARBA" id="ARBA00039935"/>
    </source>
</evidence>
<evidence type="ECO:0000256" key="2">
    <source>
        <dbReference type="ARBA" id="ARBA00008560"/>
    </source>
</evidence>
<dbReference type="EMBL" id="KZ679006">
    <property type="protein sequence ID" value="PSS27193.1"/>
    <property type="molecule type" value="Genomic_DNA"/>
</dbReference>
<evidence type="ECO:0000256" key="5">
    <source>
        <dbReference type="ARBA" id="ARBA00023128"/>
    </source>
</evidence>
<sequence>MAASHVTTRSILSSFLPRLSGSTVSKTSRFTTLYSRQLSHPLLPSFAFAIPSAIHLNVPGLLEGIWESILRAVPKKKTSHMKKRHRQMAGKGLKDVTALNKCSACGHVKRAHLLCPYCVKEIKDMFKENESKTTTEKQMTAEKPVDQ</sequence>
<keyword evidence="9" id="KW-1185">Reference proteome</keyword>
<dbReference type="InterPro" id="IPR011332">
    <property type="entry name" value="Ribosomal_zn-bd"/>
</dbReference>
<accession>A0A2T3BCY2</accession>
<dbReference type="InterPro" id="IPR051991">
    <property type="entry name" value="Mitoribosomal_protein_bL32"/>
</dbReference>
<dbReference type="OrthoDB" id="2014905at2759"/>
<dbReference type="NCBIfam" id="TIGR01031">
    <property type="entry name" value="rpmF_bact"/>
    <property type="match status" value="1"/>
</dbReference>
<dbReference type="STRING" id="857342.A0A2T3BCY2"/>
<dbReference type="InParanoid" id="A0A2T3BCY2"/>
<dbReference type="Proteomes" id="UP000241818">
    <property type="component" value="Unassembled WGS sequence"/>
</dbReference>
<dbReference type="InterPro" id="IPR002677">
    <property type="entry name" value="Ribosomal_bL32"/>
</dbReference>
<evidence type="ECO:0000313" key="9">
    <source>
        <dbReference type="Proteomes" id="UP000241818"/>
    </source>
</evidence>
<evidence type="ECO:0000256" key="1">
    <source>
        <dbReference type="ARBA" id="ARBA00004173"/>
    </source>
</evidence>
<dbReference type="PANTHER" id="PTHR21026">
    <property type="entry name" value="39S RIBOSOMAL PROTEIN L32, MITOCHONDRIAL"/>
    <property type="match status" value="1"/>
</dbReference>
<keyword evidence="3" id="KW-0809">Transit peptide</keyword>
<dbReference type="GO" id="GO:0006412">
    <property type="term" value="P:translation"/>
    <property type="evidence" value="ECO:0007669"/>
    <property type="project" value="InterPro"/>
</dbReference>
<reference evidence="8 9" key="1">
    <citation type="journal article" date="2018" name="New Phytol.">
        <title>Comparative genomics and transcriptomics depict ericoid mycorrhizal fungi as versatile saprotrophs and plant mutualists.</title>
        <authorList>
            <person name="Martino E."/>
            <person name="Morin E."/>
            <person name="Grelet G.A."/>
            <person name="Kuo A."/>
            <person name="Kohler A."/>
            <person name="Daghino S."/>
            <person name="Barry K.W."/>
            <person name="Cichocki N."/>
            <person name="Clum A."/>
            <person name="Dockter R.B."/>
            <person name="Hainaut M."/>
            <person name="Kuo R.C."/>
            <person name="LaButti K."/>
            <person name="Lindahl B.D."/>
            <person name="Lindquist E.A."/>
            <person name="Lipzen A."/>
            <person name="Khouja H.R."/>
            <person name="Magnuson J."/>
            <person name="Murat C."/>
            <person name="Ohm R.A."/>
            <person name="Singer S.W."/>
            <person name="Spatafora J.W."/>
            <person name="Wang M."/>
            <person name="Veneault-Fourrey C."/>
            <person name="Henrissat B."/>
            <person name="Grigoriev I.V."/>
            <person name="Martin F.M."/>
            <person name="Perotto S."/>
        </authorList>
    </citation>
    <scope>NUCLEOTIDE SEQUENCE [LARGE SCALE GENOMIC DNA]</scope>
    <source>
        <strain evidence="8 9">ATCC 22711</strain>
    </source>
</reference>
<comment type="subcellular location">
    <subcellularLocation>
        <location evidence="1">Mitochondrion</location>
    </subcellularLocation>
</comment>
<proteinExistence type="inferred from homology"/>
<dbReference type="SUPFAM" id="SSF57829">
    <property type="entry name" value="Zn-binding ribosomal proteins"/>
    <property type="match status" value="1"/>
</dbReference>
<name>A0A2T3BCY2_AMORE</name>
<organism evidence="8 9">
    <name type="scientific">Amorphotheca resinae ATCC 22711</name>
    <dbReference type="NCBI Taxonomy" id="857342"/>
    <lineage>
        <taxon>Eukaryota</taxon>
        <taxon>Fungi</taxon>
        <taxon>Dikarya</taxon>
        <taxon>Ascomycota</taxon>
        <taxon>Pezizomycotina</taxon>
        <taxon>Leotiomycetes</taxon>
        <taxon>Helotiales</taxon>
        <taxon>Amorphothecaceae</taxon>
        <taxon>Amorphotheca</taxon>
    </lineage>
</organism>
<dbReference type="RefSeq" id="XP_024724718.1">
    <property type="nucleotide sequence ID" value="XM_024862140.1"/>
</dbReference>
<dbReference type="Pfam" id="PF01783">
    <property type="entry name" value="Ribosomal_L32p"/>
    <property type="match status" value="1"/>
</dbReference>
<evidence type="ECO:0000256" key="6">
    <source>
        <dbReference type="ARBA" id="ARBA00023274"/>
    </source>
</evidence>